<dbReference type="AlphaFoldDB" id="A0AAE0G716"/>
<name>A0AAE0G716_9CHLO</name>
<evidence type="ECO:0000313" key="3">
    <source>
        <dbReference type="Proteomes" id="UP001190700"/>
    </source>
</evidence>
<dbReference type="EMBL" id="LGRX02008935">
    <property type="protein sequence ID" value="KAK3272498.1"/>
    <property type="molecule type" value="Genomic_DNA"/>
</dbReference>
<comment type="caution">
    <text evidence="2">The sequence shown here is derived from an EMBL/GenBank/DDBJ whole genome shotgun (WGS) entry which is preliminary data.</text>
</comment>
<protein>
    <submittedName>
        <fullName evidence="2">Uncharacterized protein</fullName>
    </submittedName>
</protein>
<dbReference type="Gene3D" id="3.10.129.10">
    <property type="entry name" value="Hotdog Thioesterase"/>
    <property type="match status" value="1"/>
</dbReference>
<feature type="compositionally biased region" description="Low complexity" evidence="1">
    <location>
        <begin position="1"/>
        <end position="22"/>
    </location>
</feature>
<evidence type="ECO:0000256" key="1">
    <source>
        <dbReference type="SAM" id="MobiDB-lite"/>
    </source>
</evidence>
<organism evidence="2 3">
    <name type="scientific">Cymbomonas tetramitiformis</name>
    <dbReference type="NCBI Taxonomy" id="36881"/>
    <lineage>
        <taxon>Eukaryota</taxon>
        <taxon>Viridiplantae</taxon>
        <taxon>Chlorophyta</taxon>
        <taxon>Pyramimonadophyceae</taxon>
        <taxon>Pyramimonadales</taxon>
        <taxon>Pyramimonadaceae</taxon>
        <taxon>Cymbomonas</taxon>
    </lineage>
</organism>
<feature type="region of interest" description="Disordered" evidence="1">
    <location>
        <begin position="1"/>
        <end position="24"/>
    </location>
</feature>
<accession>A0AAE0G716</accession>
<feature type="non-terminal residue" evidence="2">
    <location>
        <position position="1"/>
    </location>
</feature>
<dbReference type="Proteomes" id="UP001190700">
    <property type="component" value="Unassembled WGS sequence"/>
</dbReference>
<evidence type="ECO:0000313" key="2">
    <source>
        <dbReference type="EMBL" id="KAK3272498.1"/>
    </source>
</evidence>
<proteinExistence type="predicted"/>
<gene>
    <name evidence="2" type="ORF">CYMTET_19208</name>
</gene>
<keyword evidence="3" id="KW-1185">Reference proteome</keyword>
<reference evidence="2 3" key="1">
    <citation type="journal article" date="2015" name="Genome Biol. Evol.">
        <title>Comparative Genomics of a Bacterivorous Green Alga Reveals Evolutionary Causalities and Consequences of Phago-Mixotrophic Mode of Nutrition.</title>
        <authorList>
            <person name="Burns J.A."/>
            <person name="Paasch A."/>
            <person name="Narechania A."/>
            <person name="Kim E."/>
        </authorList>
    </citation>
    <scope>NUCLEOTIDE SEQUENCE [LARGE SCALE GENOMIC DNA]</scope>
    <source>
        <strain evidence="2 3">PLY_AMNH</strain>
    </source>
</reference>
<sequence>DDRLSSVPNTSNTSNTSLHSLLRYPGSRSSCTSSDGLLNSAAKAWSQTQDSIREGTAEGMTHPDGTKNIPGTCIRKAGRLSVQESYEPQGTSFGSGIHNPVGLHLRSYRSSEGLESLWKAEKHHEAFPGVVAGAVISGLFECQCSDFVRVGPRLTGRVVPRFGFLEAGGLQDLRKPQNISVKGVGQIPHLPYRLELIHGFVNVASHG</sequence>